<dbReference type="PROSITE" id="PS00878">
    <property type="entry name" value="ODR_DC_2_1"/>
    <property type="match status" value="1"/>
</dbReference>
<dbReference type="SUPFAM" id="SSF50621">
    <property type="entry name" value="Alanine racemase C-terminal domain-like"/>
    <property type="match status" value="1"/>
</dbReference>
<accession>A0AAV7CTS1</accession>
<dbReference type="InterPro" id="IPR009006">
    <property type="entry name" value="Ala_racemase/Decarboxylase_C"/>
</dbReference>
<dbReference type="PRINTS" id="PR01179">
    <property type="entry name" value="ODADCRBXLASE"/>
</dbReference>
<protein>
    <recommendedName>
        <fullName evidence="3">Orn/DAP/Arg decarboxylase 2 N-terminal domain-containing protein</fullName>
    </recommendedName>
</protein>
<dbReference type="GO" id="GO:0033387">
    <property type="term" value="P:putrescine biosynthetic process from arginine, via ornithine"/>
    <property type="evidence" value="ECO:0007669"/>
    <property type="project" value="TreeGrafter"/>
</dbReference>
<sequence>MPGYIEESDFIMVEEGFMARDLMEEIINDVSQTDDRDAFFVADLGDVVKKHLRFLKALPRVKPFYAVKCNSSRGVIQILAELGAGFDCASKVIMEKIHSLWGPTVDGLDQSAEHLSARASVGDWLLFDNMGAYNRWNLLHSNGFQQYRIHTQCPGSLG</sequence>
<keyword evidence="5" id="KW-1185">Reference proteome</keyword>
<dbReference type="PANTHER" id="PTHR11482:SF4">
    <property type="entry name" value="ANTIZYME INHIBITOR 2"/>
    <property type="match status" value="1"/>
</dbReference>
<dbReference type="Proteomes" id="UP000824782">
    <property type="component" value="Unassembled WGS sequence"/>
</dbReference>
<evidence type="ECO:0000256" key="2">
    <source>
        <dbReference type="ARBA" id="ARBA00023115"/>
    </source>
</evidence>
<gene>
    <name evidence="4" type="ORF">GDO81_005836</name>
</gene>
<dbReference type="Pfam" id="PF02784">
    <property type="entry name" value="Orn_Arg_deC_N"/>
    <property type="match status" value="1"/>
</dbReference>
<name>A0AAV7CTS1_ENGPU</name>
<organism evidence="4 5">
    <name type="scientific">Engystomops pustulosus</name>
    <name type="common">Tungara frog</name>
    <name type="synonym">Physalaemus pustulosus</name>
    <dbReference type="NCBI Taxonomy" id="76066"/>
    <lineage>
        <taxon>Eukaryota</taxon>
        <taxon>Metazoa</taxon>
        <taxon>Chordata</taxon>
        <taxon>Craniata</taxon>
        <taxon>Vertebrata</taxon>
        <taxon>Euteleostomi</taxon>
        <taxon>Amphibia</taxon>
        <taxon>Batrachia</taxon>
        <taxon>Anura</taxon>
        <taxon>Neobatrachia</taxon>
        <taxon>Hyloidea</taxon>
        <taxon>Leptodactylidae</taxon>
        <taxon>Leiuperinae</taxon>
        <taxon>Engystomops</taxon>
    </lineage>
</organism>
<dbReference type="PANTHER" id="PTHR11482">
    <property type="entry name" value="ARGININE/DIAMINOPIMELATE/ORNITHINE DECARBOXYLASE"/>
    <property type="match status" value="1"/>
</dbReference>
<dbReference type="AlphaFoldDB" id="A0AAV7CTS1"/>
<keyword evidence="2" id="KW-0620">Polyamine biosynthesis</keyword>
<evidence type="ECO:0000256" key="1">
    <source>
        <dbReference type="ARBA" id="ARBA00022898"/>
    </source>
</evidence>
<evidence type="ECO:0000259" key="3">
    <source>
        <dbReference type="Pfam" id="PF02784"/>
    </source>
</evidence>
<feature type="domain" description="Orn/DAP/Arg decarboxylase 2 N-terminal" evidence="3">
    <location>
        <begin position="44"/>
        <end position="99"/>
    </location>
</feature>
<dbReference type="PRINTS" id="PR01182">
    <property type="entry name" value="ORNDCRBXLASE"/>
</dbReference>
<dbReference type="GO" id="GO:0005737">
    <property type="term" value="C:cytoplasm"/>
    <property type="evidence" value="ECO:0007669"/>
    <property type="project" value="TreeGrafter"/>
</dbReference>
<dbReference type="GO" id="GO:0004586">
    <property type="term" value="F:ornithine decarboxylase activity"/>
    <property type="evidence" value="ECO:0007669"/>
    <property type="project" value="UniProtKB-EC"/>
</dbReference>
<dbReference type="InterPro" id="IPR022644">
    <property type="entry name" value="De-COase2_N"/>
</dbReference>
<dbReference type="SUPFAM" id="SSF51419">
    <property type="entry name" value="PLP-binding barrel"/>
    <property type="match status" value="1"/>
</dbReference>
<dbReference type="InterPro" id="IPR029066">
    <property type="entry name" value="PLP-binding_barrel"/>
</dbReference>
<dbReference type="InterPro" id="IPR000183">
    <property type="entry name" value="Orn/DAP/Arg_de-COase"/>
</dbReference>
<reference evidence="4" key="1">
    <citation type="thesis" date="2020" institute="ProQuest LLC" country="789 East Eisenhower Parkway, Ann Arbor, MI, USA">
        <title>Comparative Genomics and Chromosome Evolution.</title>
        <authorList>
            <person name="Mudd A.B."/>
        </authorList>
    </citation>
    <scope>NUCLEOTIDE SEQUENCE</scope>
    <source>
        <strain evidence="4">237g6f4</strain>
        <tissue evidence="4">Blood</tissue>
    </source>
</reference>
<evidence type="ECO:0000313" key="5">
    <source>
        <dbReference type="Proteomes" id="UP000824782"/>
    </source>
</evidence>
<comment type="caution">
    <text evidence="4">The sequence shown here is derived from an EMBL/GenBank/DDBJ whole genome shotgun (WGS) entry which is preliminary data.</text>
</comment>
<proteinExistence type="predicted"/>
<dbReference type="InterPro" id="IPR022653">
    <property type="entry name" value="De-COase2_pyr-phos_BS"/>
</dbReference>
<evidence type="ECO:0000313" key="4">
    <source>
        <dbReference type="EMBL" id="KAG8587976.1"/>
    </source>
</evidence>
<dbReference type="Gene3D" id="3.20.20.10">
    <property type="entry name" value="Alanine racemase"/>
    <property type="match status" value="1"/>
</dbReference>
<dbReference type="InterPro" id="IPR002433">
    <property type="entry name" value="Orn_de-COase"/>
</dbReference>
<dbReference type="Gene3D" id="2.40.37.10">
    <property type="entry name" value="Lyase, Ornithine Decarboxylase, Chain A, domain 1"/>
    <property type="match status" value="2"/>
</dbReference>
<keyword evidence="1" id="KW-0663">Pyridoxal phosphate</keyword>
<dbReference type="EMBL" id="WNYA01000002">
    <property type="protein sequence ID" value="KAG8587976.1"/>
    <property type="molecule type" value="Genomic_DNA"/>
</dbReference>